<reference evidence="3" key="1">
    <citation type="submission" date="2024-05" db="EMBL/GenBank/DDBJ databases">
        <title>Planctomycetes of the genus Singulisphaera possess chitinolytic capabilities.</title>
        <authorList>
            <person name="Ivanova A."/>
        </authorList>
    </citation>
    <scope>NUCLEOTIDE SEQUENCE</scope>
    <source>
        <strain evidence="3">Ch08T</strain>
    </source>
</reference>
<evidence type="ECO:0000259" key="2">
    <source>
        <dbReference type="Pfam" id="PF07364"/>
    </source>
</evidence>
<dbReference type="RefSeq" id="WP_406700650.1">
    <property type="nucleotide sequence ID" value="NZ_CP155447.1"/>
</dbReference>
<evidence type="ECO:0000259" key="1">
    <source>
        <dbReference type="Pfam" id="PF07171"/>
    </source>
</evidence>
<protein>
    <submittedName>
        <fullName evidence="3">M81 family metallopeptidase</fullName>
    </submittedName>
</protein>
<dbReference type="Pfam" id="PF07171">
    <property type="entry name" value="MlrC_C"/>
    <property type="match status" value="1"/>
</dbReference>
<evidence type="ECO:0000313" key="3">
    <source>
        <dbReference type="EMBL" id="XBH07810.1"/>
    </source>
</evidence>
<accession>A0AAU7CRA0</accession>
<dbReference type="Pfam" id="PF07364">
    <property type="entry name" value="DUF1485"/>
    <property type="match status" value="1"/>
</dbReference>
<proteinExistence type="predicted"/>
<dbReference type="PIRSF" id="PIRSF012702">
    <property type="entry name" value="UCP012702"/>
    <property type="match status" value="1"/>
</dbReference>
<gene>
    <name evidence="3" type="ORF">V5E97_17785</name>
</gene>
<sequence length="496" mass="52356">MARIAVGGLMHESNTFATARTDLAAFESGGLETGDGIFQRWGEAHHEVGGFFESAAKNGFEVVPTLMGWATPSGPLTSEAYCELTDRLLHALRDAGPVDAVLLALHGAMVADGEDDADGNLLAKVRNLIGPSRPLIVTLDYHANVSPLMVSESNALIAYRTYPHVDQRARGKTAGDLAWRAATARIRPTQAMSKPPILIHLLAQETTREPMKSLIDGLESLDRSQGFLDASILAGFPYADVAATGPTCIAVTDNNLALASEIAEHLSASLWSHRHQLTASPPIAAEAVALALATDKTPVILVDLGDNIGGGSAADSTVLIHELLKQGATDSIVVLFDPEAVQTCQRAGVGGSVALSAGGKIDRNAPPLKVAGLVEILHDGRYVEELPRHGGIRNNNQGATSVVRLDGANRVVLTSLRHPPFSLGQLTSLGLDPKSARFIVVKAAVAYKAAYAPIAGTIIEVDTPGLTASNPARYTYERIRRPILPLDPEPVVKAVI</sequence>
<feature type="domain" description="Microcystin LR degradation protein MlrC N-terminal" evidence="2">
    <location>
        <begin position="3"/>
        <end position="291"/>
    </location>
</feature>
<organism evidence="3">
    <name type="scientific">Singulisphaera sp. Ch08</name>
    <dbReference type="NCBI Taxonomy" id="3120278"/>
    <lineage>
        <taxon>Bacteria</taxon>
        <taxon>Pseudomonadati</taxon>
        <taxon>Planctomycetota</taxon>
        <taxon>Planctomycetia</taxon>
        <taxon>Isosphaerales</taxon>
        <taxon>Isosphaeraceae</taxon>
        <taxon>Singulisphaera</taxon>
    </lineage>
</organism>
<dbReference type="InterPro" id="IPR009197">
    <property type="entry name" value="MlrC"/>
</dbReference>
<dbReference type="AlphaFoldDB" id="A0AAU7CRA0"/>
<name>A0AAU7CRA0_9BACT</name>
<dbReference type="InterPro" id="IPR010799">
    <property type="entry name" value="MlrC_C"/>
</dbReference>
<dbReference type="EMBL" id="CP155447">
    <property type="protein sequence ID" value="XBH07810.1"/>
    <property type="molecule type" value="Genomic_DNA"/>
</dbReference>
<feature type="domain" description="Microcystin LR degradation protein MlrC C-terminal" evidence="1">
    <location>
        <begin position="301"/>
        <end position="478"/>
    </location>
</feature>
<dbReference type="InterPro" id="IPR015995">
    <property type="entry name" value="MlrC_N"/>
</dbReference>